<evidence type="ECO:0000313" key="7">
    <source>
        <dbReference type="Proteomes" id="UP000185657"/>
    </source>
</evidence>
<dbReference type="PROSITE" id="PS51371">
    <property type="entry name" value="CBS"/>
    <property type="match status" value="2"/>
</dbReference>
<dbReference type="Gene3D" id="3.10.580.10">
    <property type="entry name" value="CBS-domain"/>
    <property type="match status" value="1"/>
</dbReference>
<feature type="transmembrane region" description="Helical" evidence="3">
    <location>
        <begin position="25"/>
        <end position="42"/>
    </location>
</feature>
<dbReference type="PANTHER" id="PTHR33741:SF5">
    <property type="entry name" value="TRANSMEMBRANE PROTEIN DDB_G0269096-RELATED"/>
    <property type="match status" value="1"/>
</dbReference>
<evidence type="ECO:0000256" key="2">
    <source>
        <dbReference type="SAM" id="MobiDB-lite"/>
    </source>
</evidence>
<organism evidence="5 8">
    <name type="scientific">Hydrogenophaga crassostreae</name>
    <dbReference type="NCBI Taxonomy" id="1763535"/>
    <lineage>
        <taxon>Bacteria</taxon>
        <taxon>Pseudomonadati</taxon>
        <taxon>Pseudomonadota</taxon>
        <taxon>Betaproteobacteria</taxon>
        <taxon>Burkholderiales</taxon>
        <taxon>Comamonadaceae</taxon>
        <taxon>Hydrogenophaga</taxon>
    </lineage>
</organism>
<dbReference type="CDD" id="cd04600">
    <property type="entry name" value="CBS_pair_HPP_assoc"/>
    <property type="match status" value="1"/>
</dbReference>
<feature type="domain" description="CBS" evidence="4">
    <location>
        <begin position="245"/>
        <end position="303"/>
    </location>
</feature>
<dbReference type="EMBL" id="CP017476">
    <property type="protein sequence ID" value="AOW12151.1"/>
    <property type="molecule type" value="Genomic_DNA"/>
</dbReference>
<evidence type="ECO:0000313" key="8">
    <source>
        <dbReference type="Proteomes" id="UP000185680"/>
    </source>
</evidence>
<dbReference type="SUPFAM" id="SSF54631">
    <property type="entry name" value="CBS-domain pair"/>
    <property type="match status" value="1"/>
</dbReference>
<dbReference type="InterPro" id="IPR000644">
    <property type="entry name" value="CBS_dom"/>
</dbReference>
<evidence type="ECO:0000259" key="4">
    <source>
        <dbReference type="PROSITE" id="PS51371"/>
    </source>
</evidence>
<dbReference type="Proteomes" id="UP000185657">
    <property type="component" value="Unassembled WGS sequence"/>
</dbReference>
<dbReference type="EMBL" id="LVWD01000026">
    <property type="protein sequence ID" value="OAD41096.1"/>
    <property type="molecule type" value="Genomic_DNA"/>
</dbReference>
<gene>
    <name evidence="5" type="ORF">LPB072_04105</name>
    <name evidence="6" type="ORF">LPB72_14355</name>
</gene>
<keyword evidence="3" id="KW-1133">Transmembrane helix</keyword>
<feature type="transmembrane region" description="Helical" evidence="3">
    <location>
        <begin position="104"/>
        <end position="122"/>
    </location>
</feature>
<feature type="transmembrane region" description="Helical" evidence="3">
    <location>
        <begin position="54"/>
        <end position="71"/>
    </location>
</feature>
<dbReference type="InterPro" id="IPR046342">
    <property type="entry name" value="CBS_dom_sf"/>
</dbReference>
<dbReference type="SMART" id="SM00116">
    <property type="entry name" value="CBS"/>
    <property type="match status" value="2"/>
</dbReference>
<feature type="transmembrane region" description="Helical" evidence="3">
    <location>
        <begin position="77"/>
        <end position="97"/>
    </location>
</feature>
<sequence length="372" mass="39748">MTNARLQHWLRSFYPAPLTGGPRDLWLGSLGAGLGLLITEWISHQALGSANPWFIAPMGASAVLLFAVPASPLAQPWSIVGGNVIAAAVGITCVQLLGSNGPAAALAAAVAIALMFALRCLHPPGGAVALTAVLGGPAIHDLGYAFVLWPVAVDSVLMLLLALAFNNMAGRRYPHHGAPRPHPHDTRDRLPTQRAGPTREDLDAAIASFGEVLDIDRDDLEDLVMRTQLATRQRQWQAVRCSDIMSSDVISVGPTDSVDEAWQLLAHHKVKALPVADPEGKLVGIVSLHDFFIGQSAPVPNQLPRMSTARRVEDIMTRRVRSARPEQPIAELVQGFSDGGLHHMPVVNTNDQVVGMVTQSDLVAALFMRSPG</sequence>
<reference evidence="6 7" key="1">
    <citation type="submission" date="2016-02" db="EMBL/GenBank/DDBJ databases">
        <title>Draft genome sequence of Hydrogenophaga sp. LPB0072.</title>
        <authorList>
            <person name="Shin S.-K."/>
            <person name="Yi H."/>
        </authorList>
    </citation>
    <scope>NUCLEOTIDE SEQUENCE [LARGE SCALE GENOMIC DNA]</scope>
    <source>
        <strain evidence="6 7">LPB0072</strain>
    </source>
</reference>
<evidence type="ECO:0000313" key="6">
    <source>
        <dbReference type="EMBL" id="OAD41096.1"/>
    </source>
</evidence>
<feature type="compositionally biased region" description="Basic and acidic residues" evidence="2">
    <location>
        <begin position="182"/>
        <end position="197"/>
    </location>
</feature>
<reference evidence="5 8" key="2">
    <citation type="submission" date="2016-10" db="EMBL/GenBank/DDBJ databases">
        <title>Hydorgenophaga sp. LPB0072 isolated from gastropod.</title>
        <authorList>
            <person name="Kim E."/>
            <person name="Yi H."/>
        </authorList>
    </citation>
    <scope>NUCLEOTIDE SEQUENCE [LARGE SCALE GENOMIC DNA]</scope>
    <source>
        <strain evidence="5 8">LPB0072</strain>
    </source>
</reference>
<keyword evidence="7" id="KW-1185">Reference proteome</keyword>
<evidence type="ECO:0000256" key="3">
    <source>
        <dbReference type="SAM" id="Phobius"/>
    </source>
</evidence>
<keyword evidence="1" id="KW-0129">CBS domain</keyword>
<dbReference type="OrthoDB" id="9811720at2"/>
<dbReference type="RefSeq" id="WP_066091943.1">
    <property type="nucleotide sequence ID" value="NZ_CP017476.1"/>
</dbReference>
<dbReference type="Proteomes" id="UP000185680">
    <property type="component" value="Chromosome"/>
</dbReference>
<dbReference type="AlphaFoldDB" id="A0A163CBY8"/>
<dbReference type="InterPro" id="IPR058581">
    <property type="entry name" value="TM_HPP"/>
</dbReference>
<evidence type="ECO:0000313" key="5">
    <source>
        <dbReference type="EMBL" id="AOW12151.1"/>
    </source>
</evidence>
<dbReference type="Pfam" id="PF00571">
    <property type="entry name" value="CBS"/>
    <property type="match status" value="2"/>
</dbReference>
<dbReference type="STRING" id="1763535.LPB072_04105"/>
<accession>A0A163CBY8</accession>
<name>A0A163CBY8_9BURK</name>
<dbReference type="KEGG" id="hyl:LPB072_04105"/>
<feature type="transmembrane region" description="Helical" evidence="3">
    <location>
        <begin position="142"/>
        <end position="165"/>
    </location>
</feature>
<keyword evidence="3" id="KW-0472">Membrane</keyword>
<feature type="region of interest" description="Disordered" evidence="2">
    <location>
        <begin position="174"/>
        <end position="197"/>
    </location>
</feature>
<proteinExistence type="predicted"/>
<evidence type="ECO:0000256" key="1">
    <source>
        <dbReference type="PROSITE-ProRule" id="PRU00703"/>
    </source>
</evidence>
<keyword evidence="3" id="KW-0812">Transmembrane</keyword>
<dbReference type="PANTHER" id="PTHR33741">
    <property type="entry name" value="TRANSMEMBRANE PROTEIN DDB_G0269096-RELATED"/>
    <property type="match status" value="1"/>
</dbReference>
<dbReference type="Pfam" id="PF04982">
    <property type="entry name" value="TM_HPP"/>
    <property type="match status" value="1"/>
</dbReference>
<feature type="domain" description="CBS" evidence="4">
    <location>
        <begin position="316"/>
        <end position="372"/>
    </location>
</feature>
<dbReference type="InterPro" id="IPR007065">
    <property type="entry name" value="HPP"/>
</dbReference>
<protein>
    <recommendedName>
        <fullName evidence="4">CBS domain-containing protein</fullName>
    </recommendedName>
</protein>